<gene>
    <name evidence="1" type="ORF">ACFPPC_14825</name>
</gene>
<protein>
    <recommendedName>
        <fullName evidence="3">Phasin protein</fullName>
    </recommendedName>
</protein>
<sequence>MTSMKSNQQPAKDAVAGLDGIARTAEAQLKVATAIPQAIIEANWAMASEFLIFASRRLQAQMDLWWSLCDCQGLSEAVAIQRQFTERVTDDYSGGVNQLSEVVRRSVISLSTVGAKLVVETGETSKLAA</sequence>
<name>A0ABW0H9S1_9HYPH</name>
<evidence type="ECO:0000313" key="1">
    <source>
        <dbReference type="EMBL" id="MFC5393918.1"/>
    </source>
</evidence>
<dbReference type="RefSeq" id="WP_377008974.1">
    <property type="nucleotide sequence ID" value="NZ_JBHSLV010000024.1"/>
</dbReference>
<evidence type="ECO:0000313" key="2">
    <source>
        <dbReference type="Proteomes" id="UP001596104"/>
    </source>
</evidence>
<proteinExistence type="predicted"/>
<reference evidence="2" key="1">
    <citation type="journal article" date="2019" name="Int. J. Syst. Evol. Microbiol.">
        <title>The Global Catalogue of Microorganisms (GCM) 10K type strain sequencing project: providing services to taxonomists for standard genome sequencing and annotation.</title>
        <authorList>
            <consortium name="The Broad Institute Genomics Platform"/>
            <consortium name="The Broad Institute Genome Sequencing Center for Infectious Disease"/>
            <person name="Wu L."/>
            <person name="Ma J."/>
        </authorList>
    </citation>
    <scope>NUCLEOTIDE SEQUENCE [LARGE SCALE GENOMIC DNA]</scope>
    <source>
        <strain evidence="2">CGMCC 1.16326</strain>
    </source>
</reference>
<dbReference type="Proteomes" id="UP001596104">
    <property type="component" value="Unassembled WGS sequence"/>
</dbReference>
<organism evidence="1 2">
    <name type="scientific">Bosea vestrisii</name>
    <dbReference type="NCBI Taxonomy" id="151416"/>
    <lineage>
        <taxon>Bacteria</taxon>
        <taxon>Pseudomonadati</taxon>
        <taxon>Pseudomonadota</taxon>
        <taxon>Alphaproteobacteria</taxon>
        <taxon>Hyphomicrobiales</taxon>
        <taxon>Boseaceae</taxon>
        <taxon>Bosea</taxon>
    </lineage>
</organism>
<accession>A0ABW0H9S1</accession>
<dbReference type="EMBL" id="JBHSLV010000024">
    <property type="protein sequence ID" value="MFC5393918.1"/>
    <property type="molecule type" value="Genomic_DNA"/>
</dbReference>
<comment type="caution">
    <text evidence="1">The sequence shown here is derived from an EMBL/GenBank/DDBJ whole genome shotgun (WGS) entry which is preliminary data.</text>
</comment>
<keyword evidence="2" id="KW-1185">Reference proteome</keyword>
<evidence type="ECO:0008006" key="3">
    <source>
        <dbReference type="Google" id="ProtNLM"/>
    </source>
</evidence>